<dbReference type="InterPro" id="IPR006121">
    <property type="entry name" value="HMA_dom"/>
</dbReference>
<keyword evidence="1" id="KW-0479">Metal-binding</keyword>
<accession>K9GZS7</accession>
<dbReference type="Pfam" id="PF00403">
    <property type="entry name" value="HMA"/>
    <property type="match status" value="1"/>
</dbReference>
<dbReference type="InterPro" id="IPR017969">
    <property type="entry name" value="Heavy-metal-associated_CS"/>
</dbReference>
<dbReference type="SUPFAM" id="SSF55008">
    <property type="entry name" value="HMA, heavy metal-associated domain"/>
    <property type="match status" value="1"/>
</dbReference>
<feature type="domain" description="HMA" evidence="2">
    <location>
        <begin position="7"/>
        <end position="70"/>
    </location>
</feature>
<comment type="caution">
    <text evidence="3">The sequence shown here is derived from an EMBL/GenBank/DDBJ whole genome shotgun (WGS) entry which is preliminary data.</text>
</comment>
<evidence type="ECO:0000259" key="2">
    <source>
        <dbReference type="PROSITE" id="PS50846"/>
    </source>
</evidence>
<reference evidence="3 4" key="1">
    <citation type="journal article" date="2013" name="Genome Announc.">
        <title>Draft Genome Sequence of an Alphaproteobacterium, Caenispirillum salinarum AK4(T), Isolated from a Solar Saltern.</title>
        <authorList>
            <person name="Khatri I."/>
            <person name="Singh A."/>
            <person name="Korpole S."/>
            <person name="Pinnaka A.K."/>
            <person name="Subramanian S."/>
        </authorList>
    </citation>
    <scope>NUCLEOTIDE SEQUENCE [LARGE SCALE GENOMIC DNA]</scope>
    <source>
        <strain evidence="3 4">AK4</strain>
    </source>
</reference>
<dbReference type="Proteomes" id="UP000009881">
    <property type="component" value="Unassembled WGS sequence"/>
</dbReference>
<keyword evidence="4" id="KW-1185">Reference proteome</keyword>
<name>K9GZS7_9PROT</name>
<dbReference type="EMBL" id="ANHY01000007">
    <property type="protein sequence ID" value="EKV30797.1"/>
    <property type="molecule type" value="Genomic_DNA"/>
</dbReference>
<dbReference type="AlphaFoldDB" id="K9GZS7"/>
<dbReference type="GO" id="GO:0046872">
    <property type="term" value="F:metal ion binding"/>
    <property type="evidence" value="ECO:0007669"/>
    <property type="project" value="UniProtKB-KW"/>
</dbReference>
<evidence type="ECO:0000313" key="4">
    <source>
        <dbReference type="Proteomes" id="UP000009881"/>
    </source>
</evidence>
<dbReference type="CDD" id="cd00371">
    <property type="entry name" value="HMA"/>
    <property type="match status" value="1"/>
</dbReference>
<dbReference type="InterPro" id="IPR036163">
    <property type="entry name" value="HMA_dom_sf"/>
</dbReference>
<protein>
    <submittedName>
        <fullName evidence="3">Heavy metal transport/detoxification protein</fullName>
    </submittedName>
</protein>
<dbReference type="Gene3D" id="3.30.70.100">
    <property type="match status" value="1"/>
</dbReference>
<gene>
    <name evidence="3" type="ORF">C882_4134</name>
</gene>
<dbReference type="STRING" id="1238182.C882_4134"/>
<dbReference type="PROSITE" id="PS50846">
    <property type="entry name" value="HMA_2"/>
    <property type="match status" value="1"/>
</dbReference>
<proteinExistence type="predicted"/>
<dbReference type="PROSITE" id="PS01047">
    <property type="entry name" value="HMA_1"/>
    <property type="match status" value="1"/>
</dbReference>
<evidence type="ECO:0000313" key="3">
    <source>
        <dbReference type="EMBL" id="EKV30797.1"/>
    </source>
</evidence>
<organism evidence="3 4">
    <name type="scientific">Caenispirillum salinarum AK4</name>
    <dbReference type="NCBI Taxonomy" id="1238182"/>
    <lineage>
        <taxon>Bacteria</taxon>
        <taxon>Pseudomonadati</taxon>
        <taxon>Pseudomonadota</taxon>
        <taxon>Alphaproteobacteria</taxon>
        <taxon>Rhodospirillales</taxon>
        <taxon>Novispirillaceae</taxon>
        <taxon>Caenispirillum</taxon>
    </lineage>
</organism>
<evidence type="ECO:0000256" key="1">
    <source>
        <dbReference type="ARBA" id="ARBA00022723"/>
    </source>
</evidence>
<dbReference type="eggNOG" id="COG2608">
    <property type="taxonomic scope" value="Bacteria"/>
</dbReference>
<sequence>MQKGWIMSKTYSVAGMTCGGCARSVEQAIKGLKEDAVVSVDVSTGHVTVENGPDDAAVEKAVDDAGFTYGGVAA</sequence>